<comment type="caution">
    <text evidence="2">The sequence shown here is derived from an EMBL/GenBank/DDBJ whole genome shotgun (WGS) entry which is preliminary data.</text>
</comment>
<gene>
    <name evidence="2" type="ORF">CDQ91_07705</name>
</gene>
<evidence type="ECO:0000256" key="1">
    <source>
        <dbReference type="SAM" id="MobiDB-lite"/>
    </source>
</evidence>
<evidence type="ECO:0000313" key="3">
    <source>
        <dbReference type="Proteomes" id="UP000197097"/>
    </source>
</evidence>
<sequence>MTDVTGAGAGAPDGNAGDDPVQGGSPASGWSEEMKAAAPAEAAAKNGLKMKKYLTDTDRAEEADALRIALAIIRKVGLELDTKLPVLPPDFAQFLIAPQAYLLIVPSTAANRADRRKVEAAMRMAQCDAIIVNIIPQISGPRRILFEIGIDGLTPVWHSEYLSRGVDGGLYFIPGHDPSGPMFKLTKQGLKSSADFGGIRFSGY</sequence>
<organism evidence="2 3">
    <name type="scientific">Sphingopyxis witflariensis</name>
    <dbReference type="NCBI Taxonomy" id="173675"/>
    <lineage>
        <taxon>Bacteria</taxon>
        <taxon>Pseudomonadati</taxon>
        <taxon>Pseudomonadota</taxon>
        <taxon>Alphaproteobacteria</taxon>
        <taxon>Sphingomonadales</taxon>
        <taxon>Sphingomonadaceae</taxon>
        <taxon>Sphingopyxis</taxon>
    </lineage>
</organism>
<reference evidence="2 3" key="1">
    <citation type="journal article" date="2002" name="Int. J. Syst. Evol. Microbiol.">
        <title>Sphingopyxis witflariensis sp. nov., isolated from activated sludge.</title>
        <authorList>
            <person name="Kampfer P."/>
            <person name="Witzenberger R."/>
            <person name="Denner E.B."/>
            <person name="Busse H.J."/>
            <person name="Neef A."/>
        </authorList>
    </citation>
    <scope>NUCLEOTIDE SEQUENCE [LARGE SCALE GENOMIC DNA]</scope>
    <source>
        <strain evidence="2 3">DSM 14551</strain>
    </source>
</reference>
<keyword evidence="3" id="KW-1185">Reference proteome</keyword>
<feature type="region of interest" description="Disordered" evidence="1">
    <location>
        <begin position="1"/>
        <end position="36"/>
    </location>
</feature>
<feature type="compositionally biased region" description="Low complexity" evidence="1">
    <location>
        <begin position="10"/>
        <end position="20"/>
    </location>
</feature>
<name>A0A246K0I3_9SPHN</name>
<dbReference type="RefSeq" id="WP_088472144.1">
    <property type="nucleotide sequence ID" value="NZ_NISJ01000003.1"/>
</dbReference>
<accession>A0A246K0I3</accession>
<evidence type="ECO:0000313" key="2">
    <source>
        <dbReference type="EMBL" id="OWQ98369.1"/>
    </source>
</evidence>
<dbReference type="EMBL" id="NISJ01000003">
    <property type="protein sequence ID" value="OWQ98369.1"/>
    <property type="molecule type" value="Genomic_DNA"/>
</dbReference>
<proteinExistence type="predicted"/>
<dbReference type="AlphaFoldDB" id="A0A246K0I3"/>
<dbReference type="OrthoDB" id="7448217at2"/>
<protein>
    <submittedName>
        <fullName evidence="2">Uncharacterized protein</fullName>
    </submittedName>
</protein>
<dbReference type="Proteomes" id="UP000197097">
    <property type="component" value="Unassembled WGS sequence"/>
</dbReference>